<dbReference type="PANTHER" id="PTHR46910:SF38">
    <property type="entry name" value="ZN(2)-C6 FUNGAL-TYPE DOMAIN-CONTAINING PROTEIN"/>
    <property type="match status" value="1"/>
</dbReference>
<evidence type="ECO:0000256" key="1">
    <source>
        <dbReference type="ARBA" id="ARBA00022723"/>
    </source>
</evidence>
<dbReference type="GO" id="GO:0000981">
    <property type="term" value="F:DNA-binding transcription factor activity, RNA polymerase II-specific"/>
    <property type="evidence" value="ECO:0007669"/>
    <property type="project" value="InterPro"/>
</dbReference>
<dbReference type="AlphaFoldDB" id="B0E100"/>
<dbReference type="SMART" id="SM00066">
    <property type="entry name" value="GAL4"/>
    <property type="match status" value="1"/>
</dbReference>
<dbReference type="SMART" id="SM00906">
    <property type="entry name" value="Fungal_trans"/>
    <property type="match status" value="1"/>
</dbReference>
<evidence type="ECO:0000313" key="6">
    <source>
        <dbReference type="Proteomes" id="UP000001194"/>
    </source>
</evidence>
<dbReference type="GO" id="GO:0006351">
    <property type="term" value="P:DNA-templated transcription"/>
    <property type="evidence" value="ECO:0007669"/>
    <property type="project" value="InterPro"/>
</dbReference>
<keyword evidence="6" id="KW-1185">Reference proteome</keyword>
<accession>B0E100</accession>
<dbReference type="GO" id="GO:0003677">
    <property type="term" value="F:DNA binding"/>
    <property type="evidence" value="ECO:0007669"/>
    <property type="project" value="InterPro"/>
</dbReference>
<dbReference type="PROSITE" id="PS00463">
    <property type="entry name" value="ZN2_CY6_FUNGAL_1"/>
    <property type="match status" value="1"/>
</dbReference>
<dbReference type="PROSITE" id="PS50048">
    <property type="entry name" value="ZN2_CY6_FUNGAL_2"/>
    <property type="match status" value="1"/>
</dbReference>
<feature type="region of interest" description="Disordered" evidence="3">
    <location>
        <begin position="105"/>
        <end position="125"/>
    </location>
</feature>
<proteinExistence type="predicted"/>
<dbReference type="OrthoDB" id="4456959at2759"/>
<dbReference type="SUPFAM" id="SSF57701">
    <property type="entry name" value="Zn2/Cys6 DNA-binding domain"/>
    <property type="match status" value="1"/>
</dbReference>
<feature type="compositionally biased region" description="Low complexity" evidence="3">
    <location>
        <begin position="1087"/>
        <end position="1098"/>
    </location>
</feature>
<feature type="region of interest" description="Disordered" evidence="3">
    <location>
        <begin position="1035"/>
        <end position="1109"/>
    </location>
</feature>
<keyword evidence="2" id="KW-0539">Nucleus</keyword>
<feature type="region of interest" description="Disordered" evidence="3">
    <location>
        <begin position="774"/>
        <end position="795"/>
    </location>
</feature>
<dbReference type="InterPro" id="IPR036864">
    <property type="entry name" value="Zn2-C6_fun-type_DNA-bd_sf"/>
</dbReference>
<dbReference type="KEGG" id="lbc:LACBIDRAFT_316453"/>
<dbReference type="RefSeq" id="XP_001889843.1">
    <property type="nucleotide sequence ID" value="XM_001889808.1"/>
</dbReference>
<dbReference type="GeneID" id="6085494"/>
<evidence type="ECO:0000256" key="2">
    <source>
        <dbReference type="ARBA" id="ARBA00023242"/>
    </source>
</evidence>
<evidence type="ECO:0000313" key="5">
    <source>
        <dbReference type="EMBL" id="EDQ99494.1"/>
    </source>
</evidence>
<sequence>MQSDSSPQPPLGKNRPERACDACRRRKTKCDGPWMPNRHCTNCHQANKPCTYVEASKPRGPPKAYVVGLEDRVEELEALLNQLHPNTDFSGQLGPPVIRGSWKTPDNSAVNESQRQPSYSLRSSGRMQRMASFPALSSSIPAIHIPPTVQKQPESFPLKRTTHLMFKPNPRVRRTRSETTLSSAASSSWRGKYRTTPSSMSSSEDDDASSSYNTDSEEVVVVAMEGKRPILLKASEKAGPDEDNSIRFHGRNNTADLVETARMFKKMHLEETTGKEQAGEPPVAPGGVSRRPEFWRTPKWELVYEGNNEDTPSLLPSALEHFPPSGLAETLIDLYFLHTNLMFPLLHRPTFERQWAEGLYHRNEWFTCLCLLLFAVASRWCDDERVLPEEERGRGEDGDTPRSWINAGRKYFKVGDELHRHRRSTLLSATLFEVQTFSLFALYLCGTRMQSAAWLTVSTGLRKALDVGAHRKKIYRGSPNSDDELWKRAFWILVVFDRLCGAHFGRASGIADEDFDIDLPLEVDDEYWDSAYDFKQPPAVPSKISAFNQFIKITQIMAFTLRTVYAVDTSKVFNGLILGDWRNEVIQQLNTAMEEWSAGVPEHLKWSDKMTNITFSSQAATIHSLYHLTQLLIYRPFIPNPILFPSLNNLALRLPTKSRYFRYPALTLSISAAKSCARIIKAQRRFGLEGVHVLNLIHTSCLCASTLLLGVWDLKTQQRAMKQKGANLEDVKPPLAMQIEDLMKDIQVLVDALEWVKPRWEFVEPFLSKVRESLPDDQHISSPSMTSTSRPHEQTQTSTAELRLSFPVMKQVPSNMHWPSTSPTLHVLPSPSSLHAGAVFSRLPSPHMPPPPDPNLFLKQQHQELHSFADVNSAEDEQQITLPLVNHPLLPRSQRAGRYAKDWDHPNGRGRTISASIVPVSVPSTSYDQPVSYNGHSLRRTWSSGSLDGRRVHADRGREKLLRRQGSFSSMMLSSSYPSAPDVIVCDDINMHEPLLLPQQYSQRLRMDSVKHSNPPHPAILSQQEFGRRVETWDDSSRHGLSRHGDYSFRSASGMDRPNLIQPSTSRTTAPHFYTGQIPPDSLHLAHPPTQHPYHYQPSTTYAQYHHPS</sequence>
<dbReference type="CDD" id="cd12148">
    <property type="entry name" value="fungal_TF_MHR"/>
    <property type="match status" value="1"/>
</dbReference>
<feature type="domain" description="Zn(2)-C6 fungal-type" evidence="4">
    <location>
        <begin position="19"/>
        <end position="52"/>
    </location>
</feature>
<dbReference type="Pfam" id="PF04082">
    <property type="entry name" value="Fungal_trans"/>
    <property type="match status" value="1"/>
</dbReference>
<keyword evidence="1" id="KW-0479">Metal-binding</keyword>
<organism evidence="6">
    <name type="scientific">Laccaria bicolor (strain S238N-H82 / ATCC MYA-4686)</name>
    <name type="common">Bicoloured deceiver</name>
    <name type="synonym">Laccaria laccata var. bicolor</name>
    <dbReference type="NCBI Taxonomy" id="486041"/>
    <lineage>
        <taxon>Eukaryota</taxon>
        <taxon>Fungi</taxon>
        <taxon>Dikarya</taxon>
        <taxon>Basidiomycota</taxon>
        <taxon>Agaricomycotina</taxon>
        <taxon>Agaricomycetes</taxon>
        <taxon>Agaricomycetidae</taxon>
        <taxon>Agaricales</taxon>
        <taxon>Agaricineae</taxon>
        <taxon>Hydnangiaceae</taxon>
        <taxon>Laccaria</taxon>
    </lineage>
</organism>
<feature type="compositionally biased region" description="Polar residues" evidence="3">
    <location>
        <begin position="780"/>
        <end position="795"/>
    </location>
</feature>
<dbReference type="EMBL" id="DS547163">
    <property type="protein sequence ID" value="EDQ99494.1"/>
    <property type="molecule type" value="Genomic_DNA"/>
</dbReference>
<dbReference type="Pfam" id="PF00172">
    <property type="entry name" value="Zn_clus"/>
    <property type="match status" value="1"/>
</dbReference>
<protein>
    <submittedName>
        <fullName evidence="5">Predicted protein</fullName>
    </submittedName>
</protein>
<dbReference type="InParanoid" id="B0E100"/>
<dbReference type="HOGENOM" id="CLU_006019_0_0_1"/>
<feature type="compositionally biased region" description="Basic and acidic residues" evidence="3">
    <location>
        <begin position="1035"/>
        <end position="1047"/>
    </location>
</feature>
<dbReference type="CDD" id="cd00067">
    <property type="entry name" value="GAL4"/>
    <property type="match status" value="1"/>
</dbReference>
<dbReference type="GO" id="GO:0008270">
    <property type="term" value="F:zinc ion binding"/>
    <property type="evidence" value="ECO:0007669"/>
    <property type="project" value="InterPro"/>
</dbReference>
<gene>
    <name evidence="5" type="ORF">LACBIDRAFT_316453</name>
</gene>
<dbReference type="CDD" id="cd14723">
    <property type="entry name" value="ZIP_Ppr1"/>
    <property type="match status" value="1"/>
</dbReference>
<dbReference type="InterPro" id="IPR050987">
    <property type="entry name" value="AtrR-like"/>
</dbReference>
<dbReference type="Gene3D" id="4.10.240.10">
    <property type="entry name" value="Zn(2)-C6 fungal-type DNA-binding domain"/>
    <property type="match status" value="1"/>
</dbReference>
<dbReference type="PANTHER" id="PTHR46910">
    <property type="entry name" value="TRANSCRIPTION FACTOR PDR1"/>
    <property type="match status" value="1"/>
</dbReference>
<dbReference type="Proteomes" id="UP000001194">
    <property type="component" value="Unassembled WGS sequence"/>
</dbReference>
<dbReference type="InterPro" id="IPR001138">
    <property type="entry name" value="Zn2Cys6_DnaBD"/>
</dbReference>
<reference evidence="5 6" key="1">
    <citation type="journal article" date="2008" name="Nature">
        <title>The genome of Laccaria bicolor provides insights into mycorrhizal symbiosis.</title>
        <authorList>
            <person name="Martin F."/>
            <person name="Aerts A."/>
            <person name="Ahren D."/>
            <person name="Brun A."/>
            <person name="Danchin E.G.J."/>
            <person name="Duchaussoy F."/>
            <person name="Gibon J."/>
            <person name="Kohler A."/>
            <person name="Lindquist E."/>
            <person name="Pereda V."/>
            <person name="Salamov A."/>
            <person name="Shapiro H.J."/>
            <person name="Wuyts J."/>
            <person name="Blaudez D."/>
            <person name="Buee M."/>
            <person name="Brokstein P."/>
            <person name="Canbaeck B."/>
            <person name="Cohen D."/>
            <person name="Courty P.E."/>
            <person name="Coutinho P.M."/>
            <person name="Delaruelle C."/>
            <person name="Detter J.C."/>
            <person name="Deveau A."/>
            <person name="DiFazio S."/>
            <person name="Duplessis S."/>
            <person name="Fraissinet-Tachet L."/>
            <person name="Lucic E."/>
            <person name="Frey-Klett P."/>
            <person name="Fourrey C."/>
            <person name="Feussner I."/>
            <person name="Gay G."/>
            <person name="Grimwood J."/>
            <person name="Hoegger P.J."/>
            <person name="Jain P."/>
            <person name="Kilaru S."/>
            <person name="Labbe J."/>
            <person name="Lin Y.C."/>
            <person name="Legue V."/>
            <person name="Le Tacon F."/>
            <person name="Marmeisse R."/>
            <person name="Melayah D."/>
            <person name="Montanini B."/>
            <person name="Muratet M."/>
            <person name="Nehls U."/>
            <person name="Niculita-Hirzel H."/>
            <person name="Oudot-Le Secq M.P."/>
            <person name="Peter M."/>
            <person name="Quesneville H."/>
            <person name="Rajashekar B."/>
            <person name="Reich M."/>
            <person name="Rouhier N."/>
            <person name="Schmutz J."/>
            <person name="Yin T."/>
            <person name="Chalot M."/>
            <person name="Henrissat B."/>
            <person name="Kuees U."/>
            <person name="Lucas S."/>
            <person name="Van de Peer Y."/>
            <person name="Podila G.K."/>
            <person name="Polle A."/>
            <person name="Pukkila P.J."/>
            <person name="Richardson P.M."/>
            <person name="Rouze P."/>
            <person name="Sanders I.R."/>
            <person name="Stajich J.E."/>
            <person name="Tunlid A."/>
            <person name="Tuskan G."/>
            <person name="Grigoriev I.V."/>
        </authorList>
    </citation>
    <scope>NUCLEOTIDE SEQUENCE [LARGE SCALE GENOMIC DNA]</scope>
    <source>
        <strain evidence="6">S238N-H82 / ATCC MYA-4686</strain>
    </source>
</reference>
<evidence type="ECO:0000259" key="4">
    <source>
        <dbReference type="PROSITE" id="PS50048"/>
    </source>
</evidence>
<name>B0E100_LACBS</name>
<evidence type="ECO:0000256" key="3">
    <source>
        <dbReference type="SAM" id="MobiDB-lite"/>
    </source>
</evidence>
<feature type="compositionally biased region" description="Low complexity" evidence="3">
    <location>
        <begin position="178"/>
        <end position="188"/>
    </location>
</feature>
<feature type="region of interest" description="Disordered" evidence="3">
    <location>
        <begin position="165"/>
        <end position="216"/>
    </location>
</feature>
<dbReference type="InterPro" id="IPR007219">
    <property type="entry name" value="XnlR_reg_dom"/>
</dbReference>